<evidence type="ECO:0000256" key="3">
    <source>
        <dbReference type="ARBA" id="ARBA00023125"/>
    </source>
</evidence>
<dbReference type="PROSITE" id="PS50931">
    <property type="entry name" value="HTH_LYSR"/>
    <property type="match status" value="1"/>
</dbReference>
<sequence>MTAAALHLATPARPQVNLAALDLNLLVALEALLDHRNVTHAGQQIGLSQPAMSRALSRLRGMFDDDILVRTSTGFTVTPRGEQIAARLPQALSAVRDLLVLRQTAVDNWQATINVVMPDHQTLLLLPRLLPRLRTRAPDVQLVTHSLFAGALKRLEAGEIDYAIGQVVSAPSGFYRRSLYVDQFACLLRRDHPVLDQSWGEESFASLRHAVVAPGSEEGFGQVFDALSGLALPDANPLIVPNMMAAPVMVAETDLCLIVPQRVAMQAASMLPLTVMDVPVDLPPYEVSLIWHERNHRDAGHALIRAEIASAALAVVRNRDIARDMSAA</sequence>
<evidence type="ECO:0000256" key="1">
    <source>
        <dbReference type="ARBA" id="ARBA00009437"/>
    </source>
</evidence>
<evidence type="ECO:0000259" key="5">
    <source>
        <dbReference type="PROSITE" id="PS50931"/>
    </source>
</evidence>
<dbReference type="GO" id="GO:0003677">
    <property type="term" value="F:DNA binding"/>
    <property type="evidence" value="ECO:0007669"/>
    <property type="project" value="UniProtKB-KW"/>
</dbReference>
<protein>
    <submittedName>
        <fullName evidence="6">DNA-binding transcriptional regulator, LysR family</fullName>
    </submittedName>
</protein>
<dbReference type="PANTHER" id="PTHR30118">
    <property type="entry name" value="HTH-TYPE TRANSCRIPTIONAL REGULATOR LEUO-RELATED"/>
    <property type="match status" value="1"/>
</dbReference>
<dbReference type="InterPro" id="IPR050389">
    <property type="entry name" value="LysR-type_TF"/>
</dbReference>
<dbReference type="AlphaFoldDB" id="A0A212RQ47"/>
<dbReference type="Pfam" id="PF00126">
    <property type="entry name" value="HTH_1"/>
    <property type="match status" value="1"/>
</dbReference>
<dbReference type="SUPFAM" id="SSF46785">
    <property type="entry name" value="Winged helix' DNA-binding domain"/>
    <property type="match status" value="1"/>
</dbReference>
<dbReference type="Proteomes" id="UP000197065">
    <property type="component" value="Unassembled WGS sequence"/>
</dbReference>
<name>A0A212RQ47_9PROT</name>
<evidence type="ECO:0000256" key="2">
    <source>
        <dbReference type="ARBA" id="ARBA00023015"/>
    </source>
</evidence>
<dbReference type="EMBL" id="FYEH01000012">
    <property type="protein sequence ID" value="SNB74685.1"/>
    <property type="molecule type" value="Genomic_DNA"/>
</dbReference>
<evidence type="ECO:0000313" key="7">
    <source>
        <dbReference type="Proteomes" id="UP000197065"/>
    </source>
</evidence>
<feature type="domain" description="HTH lysR-type" evidence="5">
    <location>
        <begin position="21"/>
        <end position="78"/>
    </location>
</feature>
<keyword evidence="7" id="KW-1185">Reference proteome</keyword>
<dbReference type="InterPro" id="IPR036390">
    <property type="entry name" value="WH_DNA-bd_sf"/>
</dbReference>
<dbReference type="InterPro" id="IPR005119">
    <property type="entry name" value="LysR_subst-bd"/>
</dbReference>
<accession>A0A212RQ47</accession>
<evidence type="ECO:0000256" key="4">
    <source>
        <dbReference type="ARBA" id="ARBA00023163"/>
    </source>
</evidence>
<evidence type="ECO:0000313" key="6">
    <source>
        <dbReference type="EMBL" id="SNB74685.1"/>
    </source>
</evidence>
<dbReference type="SUPFAM" id="SSF53850">
    <property type="entry name" value="Periplasmic binding protein-like II"/>
    <property type="match status" value="1"/>
</dbReference>
<organism evidence="6 7">
    <name type="scientific">Arboricoccus pini</name>
    <dbReference type="NCBI Taxonomy" id="1963835"/>
    <lineage>
        <taxon>Bacteria</taxon>
        <taxon>Pseudomonadati</taxon>
        <taxon>Pseudomonadota</taxon>
        <taxon>Alphaproteobacteria</taxon>
        <taxon>Geminicoccales</taxon>
        <taxon>Geminicoccaceae</taxon>
        <taxon>Arboricoccus</taxon>
    </lineage>
</organism>
<dbReference type="PANTHER" id="PTHR30118:SF15">
    <property type="entry name" value="TRANSCRIPTIONAL REGULATORY PROTEIN"/>
    <property type="match status" value="1"/>
</dbReference>
<dbReference type="InterPro" id="IPR000847">
    <property type="entry name" value="LysR_HTH_N"/>
</dbReference>
<reference evidence="6 7" key="1">
    <citation type="submission" date="2017-06" db="EMBL/GenBank/DDBJ databases">
        <authorList>
            <person name="Kim H.J."/>
            <person name="Triplett B.A."/>
        </authorList>
    </citation>
    <scope>NUCLEOTIDE SEQUENCE [LARGE SCALE GENOMIC DNA]</scope>
    <source>
        <strain evidence="6 7">B29T1</strain>
    </source>
</reference>
<dbReference type="OrthoDB" id="9774011at2"/>
<keyword evidence="3 6" id="KW-0238">DNA-binding</keyword>
<dbReference type="Pfam" id="PF03466">
    <property type="entry name" value="LysR_substrate"/>
    <property type="match status" value="1"/>
</dbReference>
<comment type="similarity">
    <text evidence="1">Belongs to the LysR transcriptional regulatory family.</text>
</comment>
<dbReference type="InterPro" id="IPR036388">
    <property type="entry name" value="WH-like_DNA-bd_sf"/>
</dbReference>
<dbReference type="Gene3D" id="3.40.190.10">
    <property type="entry name" value="Periplasmic binding protein-like II"/>
    <property type="match status" value="2"/>
</dbReference>
<proteinExistence type="inferred from homology"/>
<keyword evidence="2" id="KW-0805">Transcription regulation</keyword>
<gene>
    <name evidence="6" type="ORF">SAMN07250955_11224</name>
</gene>
<dbReference type="GO" id="GO:0003700">
    <property type="term" value="F:DNA-binding transcription factor activity"/>
    <property type="evidence" value="ECO:0007669"/>
    <property type="project" value="InterPro"/>
</dbReference>
<keyword evidence="4" id="KW-0804">Transcription</keyword>
<dbReference type="Gene3D" id="1.10.10.10">
    <property type="entry name" value="Winged helix-like DNA-binding domain superfamily/Winged helix DNA-binding domain"/>
    <property type="match status" value="1"/>
</dbReference>
<dbReference type="RefSeq" id="WP_088562364.1">
    <property type="nucleotide sequence ID" value="NZ_FYEH01000012.1"/>
</dbReference>